<sequence length="134" mass="15743">MAILLLSEEIPNKYKNIPECYLNCSFEDRKMPSKNDFNKLTWSHPKQDIVKIKENQISSKDGIANGSMHNPKNKFMEVPRRLYQTPQIYLKRRRRDAEINIYKVAALLAKHKYRGTDPRRLSSVKVNEKIAVHC</sequence>
<accession>A0AA36AKT1</accession>
<gene>
    <name evidence="1" type="ORF">OCTVUL_1B007111</name>
</gene>
<reference evidence="1" key="1">
    <citation type="submission" date="2023-08" db="EMBL/GenBank/DDBJ databases">
        <authorList>
            <person name="Alioto T."/>
            <person name="Alioto T."/>
            <person name="Gomez Garrido J."/>
        </authorList>
    </citation>
    <scope>NUCLEOTIDE SEQUENCE</scope>
</reference>
<name>A0AA36AKT1_OCTVU</name>
<proteinExistence type="predicted"/>
<evidence type="ECO:0000313" key="1">
    <source>
        <dbReference type="EMBL" id="CAI9716787.1"/>
    </source>
</evidence>
<dbReference type="EMBL" id="OX597814">
    <property type="protein sequence ID" value="CAI9716787.1"/>
    <property type="molecule type" value="Genomic_DNA"/>
</dbReference>
<protein>
    <submittedName>
        <fullName evidence="1">Uncharacterized protein</fullName>
    </submittedName>
</protein>
<keyword evidence="2" id="KW-1185">Reference proteome</keyword>
<dbReference type="Proteomes" id="UP001162480">
    <property type="component" value="Chromosome 1"/>
</dbReference>
<evidence type="ECO:0000313" key="2">
    <source>
        <dbReference type="Proteomes" id="UP001162480"/>
    </source>
</evidence>
<organism evidence="1 2">
    <name type="scientific">Octopus vulgaris</name>
    <name type="common">Common octopus</name>
    <dbReference type="NCBI Taxonomy" id="6645"/>
    <lineage>
        <taxon>Eukaryota</taxon>
        <taxon>Metazoa</taxon>
        <taxon>Spiralia</taxon>
        <taxon>Lophotrochozoa</taxon>
        <taxon>Mollusca</taxon>
        <taxon>Cephalopoda</taxon>
        <taxon>Coleoidea</taxon>
        <taxon>Octopodiformes</taxon>
        <taxon>Octopoda</taxon>
        <taxon>Incirrata</taxon>
        <taxon>Octopodidae</taxon>
        <taxon>Octopus</taxon>
    </lineage>
</organism>
<dbReference type="AlphaFoldDB" id="A0AA36AKT1"/>